<name>A0ABN7MS34_9BURK</name>
<protein>
    <submittedName>
        <fullName evidence="1">Uncharacterized protein</fullName>
    </submittedName>
</protein>
<organism evidence="1 2">
    <name type="scientific">Paraburkholderia haematera</name>
    <dbReference type="NCBI Taxonomy" id="2793077"/>
    <lineage>
        <taxon>Bacteria</taxon>
        <taxon>Pseudomonadati</taxon>
        <taxon>Pseudomonadota</taxon>
        <taxon>Betaproteobacteria</taxon>
        <taxon>Burkholderiales</taxon>
        <taxon>Burkholderiaceae</taxon>
        <taxon>Paraburkholderia</taxon>
    </lineage>
</organism>
<proteinExistence type="predicted"/>
<evidence type="ECO:0000313" key="2">
    <source>
        <dbReference type="Proteomes" id="UP000672526"/>
    </source>
</evidence>
<accession>A0ABN7MS34</accession>
<reference evidence="1 2" key="1">
    <citation type="submission" date="2021-02" db="EMBL/GenBank/DDBJ databases">
        <authorList>
            <person name="Vanwijnsberghe S."/>
        </authorList>
    </citation>
    <scope>NUCLEOTIDE SEQUENCE [LARGE SCALE GENOMIC DNA]</scope>
    <source>
        <strain evidence="1 2">LMG 31837</strain>
    </source>
</reference>
<evidence type="ECO:0000313" key="1">
    <source>
        <dbReference type="EMBL" id="CAE6826211.1"/>
    </source>
</evidence>
<dbReference type="EMBL" id="CAJNBK010000033">
    <property type="protein sequence ID" value="CAE6826211.1"/>
    <property type="molecule type" value="Genomic_DNA"/>
</dbReference>
<sequence length="66" mass="7259">MTYAAAHGWTRVGPYELVHPTGWRIASCIIQGKPRHILWHGGETQGNFPSVDVAVAKHVELLGQGR</sequence>
<dbReference type="Proteomes" id="UP000672526">
    <property type="component" value="Unassembled WGS sequence"/>
</dbReference>
<gene>
    <name evidence="1" type="ORF">R69888_06349</name>
</gene>
<keyword evidence="2" id="KW-1185">Reference proteome</keyword>
<comment type="caution">
    <text evidence="1">The sequence shown here is derived from an EMBL/GenBank/DDBJ whole genome shotgun (WGS) entry which is preliminary data.</text>
</comment>